<comment type="function">
    <text evidence="14">Cell wall formation.</text>
</comment>
<evidence type="ECO:0000256" key="5">
    <source>
        <dbReference type="ARBA" id="ARBA00022598"/>
    </source>
</evidence>
<comment type="catalytic activity">
    <reaction evidence="13 14">
        <text>UDP-N-acetyl-alpha-D-muramate + L-alanine + ATP = UDP-N-acetyl-alpha-D-muramoyl-L-alanine + ADP + phosphate + H(+)</text>
        <dbReference type="Rhea" id="RHEA:23372"/>
        <dbReference type="ChEBI" id="CHEBI:15378"/>
        <dbReference type="ChEBI" id="CHEBI:30616"/>
        <dbReference type="ChEBI" id="CHEBI:43474"/>
        <dbReference type="ChEBI" id="CHEBI:57972"/>
        <dbReference type="ChEBI" id="CHEBI:70757"/>
        <dbReference type="ChEBI" id="CHEBI:83898"/>
        <dbReference type="ChEBI" id="CHEBI:456216"/>
        <dbReference type="EC" id="6.3.2.8"/>
    </reaction>
</comment>
<keyword evidence="8 14" id="KW-0067">ATP-binding</keyword>
<dbReference type="SUPFAM" id="SSF51984">
    <property type="entry name" value="MurCD N-terminal domain"/>
    <property type="match status" value="1"/>
</dbReference>
<dbReference type="InterPro" id="IPR000713">
    <property type="entry name" value="Mur_ligase_N"/>
</dbReference>
<keyword evidence="20" id="KW-1185">Reference proteome</keyword>
<dbReference type="InterPro" id="IPR004101">
    <property type="entry name" value="Mur_ligase_C"/>
</dbReference>
<evidence type="ECO:0000256" key="13">
    <source>
        <dbReference type="ARBA" id="ARBA00047833"/>
    </source>
</evidence>
<evidence type="ECO:0000256" key="1">
    <source>
        <dbReference type="ARBA" id="ARBA00004496"/>
    </source>
</evidence>
<feature type="domain" description="Mur ligase N-terminal catalytic" evidence="16">
    <location>
        <begin position="9"/>
        <end position="107"/>
    </location>
</feature>
<evidence type="ECO:0000256" key="8">
    <source>
        <dbReference type="ARBA" id="ARBA00022840"/>
    </source>
</evidence>
<keyword evidence="5 14" id="KW-0436">Ligase</keyword>
<dbReference type="Pfam" id="PF08245">
    <property type="entry name" value="Mur_ligase_M"/>
    <property type="match status" value="1"/>
</dbReference>
<comment type="similarity">
    <text evidence="14">Belongs to the MurCDEF family.</text>
</comment>
<organism evidence="19 20">
    <name type="scientific">Neolewinella maritima</name>
    <dbReference type="NCBI Taxonomy" id="1383882"/>
    <lineage>
        <taxon>Bacteria</taxon>
        <taxon>Pseudomonadati</taxon>
        <taxon>Bacteroidota</taxon>
        <taxon>Saprospiria</taxon>
        <taxon>Saprospirales</taxon>
        <taxon>Lewinellaceae</taxon>
        <taxon>Neolewinella</taxon>
    </lineage>
</organism>
<keyword evidence="15" id="KW-0472">Membrane</keyword>
<keyword evidence="11 14" id="KW-0131">Cell cycle</keyword>
<keyword evidence="4 14" id="KW-0963">Cytoplasm</keyword>
<evidence type="ECO:0000256" key="12">
    <source>
        <dbReference type="ARBA" id="ARBA00023316"/>
    </source>
</evidence>
<keyword evidence="10 14" id="KW-0573">Peptidoglycan synthesis</keyword>
<evidence type="ECO:0000259" key="16">
    <source>
        <dbReference type="Pfam" id="PF01225"/>
    </source>
</evidence>
<comment type="caution">
    <text evidence="19">The sequence shown here is derived from an EMBL/GenBank/DDBJ whole genome shotgun (WGS) entry which is preliminary data.</text>
</comment>
<keyword evidence="15" id="KW-1133">Transmembrane helix</keyword>
<evidence type="ECO:0000256" key="9">
    <source>
        <dbReference type="ARBA" id="ARBA00022960"/>
    </source>
</evidence>
<dbReference type="SUPFAM" id="SSF53623">
    <property type="entry name" value="MurD-like peptide ligases, catalytic domain"/>
    <property type="match status" value="1"/>
</dbReference>
<gene>
    <name evidence="14 19" type="primary">murC</name>
    <name evidence="19" type="ORF">LEM8419_01181</name>
</gene>
<evidence type="ECO:0000256" key="6">
    <source>
        <dbReference type="ARBA" id="ARBA00022618"/>
    </source>
</evidence>
<dbReference type="InterPro" id="IPR005758">
    <property type="entry name" value="UDP-N-AcMur_Ala_ligase_MurC"/>
</dbReference>
<dbReference type="InterPro" id="IPR050061">
    <property type="entry name" value="MurCDEF_pg_biosynth"/>
</dbReference>
<evidence type="ECO:0000259" key="18">
    <source>
        <dbReference type="Pfam" id="PF08245"/>
    </source>
</evidence>
<evidence type="ECO:0000256" key="7">
    <source>
        <dbReference type="ARBA" id="ARBA00022741"/>
    </source>
</evidence>
<sequence>MQLSDVRRVYFIGIGGIGMSAVARYFRSRGFEVMGYDKTATTLTRTLEAEGMQIHYTARPELLPAPAADLLVVYTPAIPTDFAELQRARAGGHTLMKRSQVLGLISEAMQCVGIAGTHGKTTTTTITTYLMMTAGLDPSAFLGGIARDFDGNYVHGDSDWVVVEADEYDRSFLTLHPEIAVILSTDPDHLDIYGDHEKMIETGYRAYARQIKAGGQLIVRYDIADQFTDLDSVLVSTFGIGRGDFCAHNIRVVDGAFEFDLREPDGHLIQNLRTALPGRHNVENAVAACAVTRLAGGDEVHLREGLANFHGIARRFETVYRTDELVIIDDYAHHPTELDATIRAARELYPDRTIRGVFQPHLYSRTQDFAPGFARALDRLDEAIIIPIYPAREAPIAGVTSQLVYGMMKNEKRRLLTDVQMLEVTAQLTDGVLLLLGAGNIDALVQRIVAQHTKTVHHGE</sequence>
<dbReference type="InterPro" id="IPR013221">
    <property type="entry name" value="Mur_ligase_cen"/>
</dbReference>
<dbReference type="PANTHER" id="PTHR43445">
    <property type="entry name" value="UDP-N-ACETYLMURAMATE--L-ALANINE LIGASE-RELATED"/>
    <property type="match status" value="1"/>
</dbReference>
<feature type="transmembrane region" description="Helical" evidence="15">
    <location>
        <begin position="9"/>
        <end position="26"/>
    </location>
</feature>
<keyword evidence="12 14" id="KW-0961">Cell wall biogenesis/degradation</keyword>
<comment type="subcellular location">
    <subcellularLocation>
        <location evidence="1 14">Cytoplasm</location>
    </subcellularLocation>
</comment>
<feature type="binding site" evidence="14">
    <location>
        <begin position="116"/>
        <end position="122"/>
    </location>
    <ligand>
        <name>ATP</name>
        <dbReference type="ChEBI" id="CHEBI:30616"/>
    </ligand>
</feature>
<protein>
    <recommendedName>
        <fullName evidence="3 14">UDP-N-acetylmuramate--L-alanine ligase</fullName>
        <ecNumber evidence="3 14">6.3.2.8</ecNumber>
    </recommendedName>
    <alternativeName>
        <fullName evidence="14">UDP-N-acetylmuramoyl-L-alanine synthetase</fullName>
    </alternativeName>
</protein>
<dbReference type="Pfam" id="PF02875">
    <property type="entry name" value="Mur_ligase_C"/>
    <property type="match status" value="1"/>
</dbReference>
<name>A0ABM9AZ21_9BACT</name>
<dbReference type="Gene3D" id="3.40.1190.10">
    <property type="entry name" value="Mur-like, catalytic domain"/>
    <property type="match status" value="1"/>
</dbReference>
<keyword evidence="7 14" id="KW-0547">Nucleotide-binding</keyword>
<dbReference type="GO" id="GO:0008763">
    <property type="term" value="F:UDP-N-acetylmuramate-L-alanine ligase activity"/>
    <property type="evidence" value="ECO:0007669"/>
    <property type="project" value="UniProtKB-EC"/>
</dbReference>
<keyword evidence="6 14" id="KW-0132">Cell division</keyword>
<feature type="domain" description="Mur ligase C-terminal" evidence="17">
    <location>
        <begin position="314"/>
        <end position="409"/>
    </location>
</feature>
<dbReference type="InterPro" id="IPR036615">
    <property type="entry name" value="Mur_ligase_C_dom_sf"/>
</dbReference>
<evidence type="ECO:0000313" key="20">
    <source>
        <dbReference type="Proteomes" id="UP000837803"/>
    </source>
</evidence>
<dbReference type="Gene3D" id="3.40.50.720">
    <property type="entry name" value="NAD(P)-binding Rossmann-like Domain"/>
    <property type="match status" value="1"/>
</dbReference>
<dbReference type="PANTHER" id="PTHR43445:SF3">
    <property type="entry name" value="UDP-N-ACETYLMURAMATE--L-ALANINE LIGASE"/>
    <property type="match status" value="1"/>
</dbReference>
<dbReference type="NCBIfam" id="TIGR01082">
    <property type="entry name" value="murC"/>
    <property type="match status" value="1"/>
</dbReference>
<keyword evidence="9 14" id="KW-0133">Cell shape</keyword>
<evidence type="ECO:0000256" key="15">
    <source>
        <dbReference type="SAM" id="Phobius"/>
    </source>
</evidence>
<evidence type="ECO:0000259" key="17">
    <source>
        <dbReference type="Pfam" id="PF02875"/>
    </source>
</evidence>
<feature type="domain" description="Mur ligase central" evidence="18">
    <location>
        <begin position="114"/>
        <end position="291"/>
    </location>
</feature>
<evidence type="ECO:0000256" key="11">
    <source>
        <dbReference type="ARBA" id="ARBA00023306"/>
    </source>
</evidence>
<dbReference type="InterPro" id="IPR036565">
    <property type="entry name" value="Mur-like_cat_sf"/>
</dbReference>
<dbReference type="Proteomes" id="UP000837803">
    <property type="component" value="Unassembled WGS sequence"/>
</dbReference>
<accession>A0ABM9AZ21</accession>
<dbReference type="EC" id="6.3.2.8" evidence="3 14"/>
<dbReference type="EMBL" id="CAKLPZ010000001">
    <property type="protein sequence ID" value="CAH0999946.1"/>
    <property type="molecule type" value="Genomic_DNA"/>
</dbReference>
<dbReference type="RefSeq" id="WP_238750090.1">
    <property type="nucleotide sequence ID" value="NZ_CAKLPZ010000001.1"/>
</dbReference>
<evidence type="ECO:0000256" key="4">
    <source>
        <dbReference type="ARBA" id="ARBA00022490"/>
    </source>
</evidence>
<evidence type="ECO:0000256" key="3">
    <source>
        <dbReference type="ARBA" id="ARBA00012211"/>
    </source>
</evidence>
<evidence type="ECO:0000256" key="14">
    <source>
        <dbReference type="HAMAP-Rule" id="MF_00046"/>
    </source>
</evidence>
<proteinExistence type="inferred from homology"/>
<reference evidence="19" key="1">
    <citation type="submission" date="2021-12" db="EMBL/GenBank/DDBJ databases">
        <authorList>
            <person name="Rodrigo-Torres L."/>
            <person name="Arahal R. D."/>
            <person name="Lucena T."/>
        </authorList>
    </citation>
    <scope>NUCLEOTIDE SEQUENCE</scope>
    <source>
        <strain evidence="19">CECT 8419</strain>
    </source>
</reference>
<dbReference type="HAMAP" id="MF_00046">
    <property type="entry name" value="MurC"/>
    <property type="match status" value="1"/>
</dbReference>
<dbReference type="Pfam" id="PF01225">
    <property type="entry name" value="Mur_ligase"/>
    <property type="match status" value="1"/>
</dbReference>
<evidence type="ECO:0000256" key="10">
    <source>
        <dbReference type="ARBA" id="ARBA00022984"/>
    </source>
</evidence>
<comment type="pathway">
    <text evidence="2 14">Cell wall biogenesis; peptidoglycan biosynthesis.</text>
</comment>
<keyword evidence="15" id="KW-0812">Transmembrane</keyword>
<dbReference type="SUPFAM" id="SSF53244">
    <property type="entry name" value="MurD-like peptide ligases, peptide-binding domain"/>
    <property type="match status" value="1"/>
</dbReference>
<evidence type="ECO:0000313" key="19">
    <source>
        <dbReference type="EMBL" id="CAH0999946.1"/>
    </source>
</evidence>
<dbReference type="Gene3D" id="3.90.190.20">
    <property type="entry name" value="Mur ligase, C-terminal domain"/>
    <property type="match status" value="1"/>
</dbReference>
<evidence type="ECO:0000256" key="2">
    <source>
        <dbReference type="ARBA" id="ARBA00004752"/>
    </source>
</evidence>